<proteinExistence type="inferred from homology"/>
<evidence type="ECO:0000313" key="3">
    <source>
        <dbReference type="Proteomes" id="UP000824242"/>
    </source>
</evidence>
<dbReference type="Proteomes" id="UP000824242">
    <property type="component" value="Unassembled WGS sequence"/>
</dbReference>
<reference evidence="2" key="1">
    <citation type="submission" date="2020-10" db="EMBL/GenBank/DDBJ databases">
        <authorList>
            <person name="Gilroy R."/>
        </authorList>
    </citation>
    <scope>NUCLEOTIDE SEQUENCE</scope>
    <source>
        <strain evidence="2">ChiSxjej1B13-7958</strain>
    </source>
</reference>
<comment type="caution">
    <text evidence="2">The sequence shown here is derived from an EMBL/GenBank/DDBJ whole genome shotgun (WGS) entry which is preliminary data.</text>
</comment>
<name>A0A9D1AM92_9FIRM</name>
<dbReference type="InterPro" id="IPR003226">
    <property type="entry name" value="MYG1_exonuclease"/>
</dbReference>
<dbReference type="AlphaFoldDB" id="A0A9D1AM92"/>
<gene>
    <name evidence="2" type="ORF">IAB89_03040</name>
</gene>
<protein>
    <submittedName>
        <fullName evidence="2">MYG1 family protein</fullName>
    </submittedName>
</protein>
<accession>A0A9D1AM92</accession>
<dbReference type="Pfam" id="PF03690">
    <property type="entry name" value="MYG1_exonuc"/>
    <property type="match status" value="1"/>
</dbReference>
<comment type="similarity">
    <text evidence="1">Belongs to the MYG1 family.</text>
</comment>
<dbReference type="PANTHER" id="PTHR11215">
    <property type="entry name" value="METAL DEPENDENT HYDROLASE - RELATED"/>
    <property type="match status" value="1"/>
</dbReference>
<dbReference type="PANTHER" id="PTHR11215:SF1">
    <property type="entry name" value="MYG1 EXONUCLEASE"/>
    <property type="match status" value="1"/>
</dbReference>
<reference evidence="2" key="2">
    <citation type="journal article" date="2021" name="PeerJ">
        <title>Extensive microbial diversity within the chicken gut microbiome revealed by metagenomics and culture.</title>
        <authorList>
            <person name="Gilroy R."/>
            <person name="Ravi A."/>
            <person name="Getino M."/>
            <person name="Pursley I."/>
            <person name="Horton D.L."/>
            <person name="Alikhan N.F."/>
            <person name="Baker D."/>
            <person name="Gharbi K."/>
            <person name="Hall N."/>
            <person name="Watson M."/>
            <person name="Adriaenssens E.M."/>
            <person name="Foster-Nyarko E."/>
            <person name="Jarju S."/>
            <person name="Secka A."/>
            <person name="Antonio M."/>
            <person name="Oren A."/>
            <person name="Chaudhuri R.R."/>
            <person name="La Ragione R."/>
            <person name="Hildebrand F."/>
            <person name="Pallen M.J."/>
        </authorList>
    </citation>
    <scope>NUCLEOTIDE SEQUENCE</scope>
    <source>
        <strain evidence="2">ChiSxjej1B13-7958</strain>
    </source>
</reference>
<organism evidence="2 3">
    <name type="scientific">Candidatus Caccousia avicola</name>
    <dbReference type="NCBI Taxonomy" id="2840721"/>
    <lineage>
        <taxon>Bacteria</taxon>
        <taxon>Bacillati</taxon>
        <taxon>Bacillota</taxon>
        <taxon>Clostridia</taxon>
        <taxon>Eubacteriales</taxon>
        <taxon>Oscillospiraceae</taxon>
        <taxon>Oscillospiraceae incertae sedis</taxon>
        <taxon>Candidatus Caccousia</taxon>
    </lineage>
</organism>
<evidence type="ECO:0000256" key="1">
    <source>
        <dbReference type="ARBA" id="ARBA00010105"/>
    </source>
</evidence>
<sequence length="293" mass="32336">MQQYELPPYALTHAGKFHADDVFSGALLRLLRPGIGISRVFQIPENFDGLVFDIGWGEFDHHQQGAPVRENGVPYAAFGLLWRAFGEQLLRRGCSPEEAAREAAHFDEKFIQPLDLDDNTGCGSELASAVGAFNPAWDSDVSADERYFEAVEFACGILKRKLEEIWAVCRASARVREALANMQNGVVVLDCYCPWKYVLAHSDAQFVVYPSQRGGFGAQVVPSGEDGEAPVDFPAAWAGQEAEKLQQLTGLSTIRFCHKSRFLVTCDTLEDAVAACRLAQQAGERKTKEMFPA</sequence>
<dbReference type="GO" id="GO:0005737">
    <property type="term" value="C:cytoplasm"/>
    <property type="evidence" value="ECO:0007669"/>
    <property type="project" value="TreeGrafter"/>
</dbReference>
<evidence type="ECO:0000313" key="2">
    <source>
        <dbReference type="EMBL" id="HIR46625.1"/>
    </source>
</evidence>
<dbReference type="EMBL" id="DVGZ01000029">
    <property type="protein sequence ID" value="HIR46625.1"/>
    <property type="molecule type" value="Genomic_DNA"/>
</dbReference>